<name>A0A6F8T4S5_9GAMM</name>
<dbReference type="RefSeq" id="WP_173237217.1">
    <property type="nucleotide sequence ID" value="NZ_AP022839.1"/>
</dbReference>
<keyword evidence="2" id="KW-1185">Reference proteome</keyword>
<dbReference type="AlphaFoldDB" id="A0A6F8T4S5"/>
<gene>
    <name evidence="1" type="ORF">TUM19329_20450</name>
</gene>
<protein>
    <submittedName>
        <fullName evidence="1">Uncharacterized protein</fullName>
    </submittedName>
</protein>
<proteinExistence type="predicted"/>
<evidence type="ECO:0000313" key="1">
    <source>
        <dbReference type="EMBL" id="BCA95684.1"/>
    </source>
</evidence>
<sequence>MPGEKRKREDQLVKTTLQKVSKEHGLHGEPDGMALSHVKSLLTFFNPGRDPFREELFDRIIAAQLLIKIDFFRRVNTDVEQVTVSAKQLPKATFNTTIIALDASKNKYFLSNGDKASGSLHETSVNYSVALSVIGGDLYRLILGGSQPEYYIAQAAIPYFNERNNKTKLELCTLYRISKEVTDFEKLTKFNDNLDGLIVILIVSYFLRDPDVIYNLGRAKSQIIKLDPECCFSDSGETIESIEAHLNYIYDPQKAAEMFPCETVDDGFISDDDDDDDALIFGDKWDLQNAMGDTIAEYFREIFTHESTDEKIYESQLFLDYFRSDKRNQELFFGLALILKIDINTYIAEINKTIVPPMKSTKELMMEHAVEDNRLNTSSEKLNFDPVKSQLIDDTKHRLQLFKAAAYKLEGFEPYFEGEEYKESPLYPIYFHSPVNSVDEVSSTMKMS</sequence>
<accession>A0A6F8T4S5</accession>
<evidence type="ECO:0000313" key="2">
    <source>
        <dbReference type="Proteomes" id="UP000502894"/>
    </source>
</evidence>
<dbReference type="EMBL" id="AP022839">
    <property type="protein sequence ID" value="BCA95684.1"/>
    <property type="molecule type" value="Genomic_DNA"/>
</dbReference>
<dbReference type="Proteomes" id="UP000502894">
    <property type="component" value="Chromosome"/>
</dbReference>
<reference evidence="1" key="1">
    <citation type="journal article" date="2020" name="Microbiol. Resour. Announc.">
        <title>Complete Genome Sequence of Novel Psychrotolerant Legionella Strain TUM19329, Isolated from Antarctic Lake Sediment.</title>
        <authorList>
            <person name="Shimada S."/>
            <person name="Nakai R."/>
            <person name="Aoki K."/>
            <person name="Shimoeda N."/>
            <person name="Ohno G."/>
            <person name="Miyazaki Y."/>
            <person name="Kudoh S."/>
            <person name="Imura S."/>
            <person name="Watanabe K."/>
            <person name="Ishii Y."/>
            <person name="Tateda K."/>
        </authorList>
    </citation>
    <scope>NUCLEOTIDE SEQUENCE [LARGE SCALE GENOMIC DNA]</scope>
    <source>
        <strain evidence="1">TUM19329</strain>
    </source>
</reference>
<organism evidence="1 2">
    <name type="scientific">Legionella antarctica</name>
    <dbReference type="NCBI Taxonomy" id="2708020"/>
    <lineage>
        <taxon>Bacteria</taxon>
        <taxon>Pseudomonadati</taxon>
        <taxon>Pseudomonadota</taxon>
        <taxon>Gammaproteobacteria</taxon>
        <taxon>Legionellales</taxon>
        <taxon>Legionellaceae</taxon>
        <taxon>Legionella</taxon>
    </lineage>
</organism>
<dbReference type="KEGG" id="lant:TUM19329_20450"/>